<evidence type="ECO:0000256" key="4">
    <source>
        <dbReference type="ARBA" id="ARBA00022692"/>
    </source>
</evidence>
<evidence type="ECO:0000256" key="5">
    <source>
        <dbReference type="ARBA" id="ARBA00022989"/>
    </source>
</evidence>
<name>A0ABY7G6V2_MYAAR</name>
<dbReference type="PANTHER" id="PTHR12137">
    <property type="entry name" value="CARBOHYDRATE SULFOTRANSFERASE"/>
    <property type="match status" value="1"/>
</dbReference>
<organism evidence="10 11">
    <name type="scientific">Mya arenaria</name>
    <name type="common">Soft-shell clam</name>
    <dbReference type="NCBI Taxonomy" id="6604"/>
    <lineage>
        <taxon>Eukaryota</taxon>
        <taxon>Metazoa</taxon>
        <taxon>Spiralia</taxon>
        <taxon>Lophotrochozoa</taxon>
        <taxon>Mollusca</taxon>
        <taxon>Bivalvia</taxon>
        <taxon>Autobranchia</taxon>
        <taxon>Heteroconchia</taxon>
        <taxon>Euheterodonta</taxon>
        <taxon>Imparidentia</taxon>
        <taxon>Neoheterodontei</taxon>
        <taxon>Myida</taxon>
        <taxon>Myoidea</taxon>
        <taxon>Myidae</taxon>
        <taxon>Mya</taxon>
    </lineage>
</organism>
<keyword evidence="9" id="KW-0119">Carbohydrate metabolism</keyword>
<keyword evidence="4" id="KW-0812">Transmembrane</keyword>
<evidence type="ECO:0000313" key="10">
    <source>
        <dbReference type="EMBL" id="WAR30157.1"/>
    </source>
</evidence>
<dbReference type="Proteomes" id="UP001164746">
    <property type="component" value="Chromosome 16"/>
</dbReference>
<evidence type="ECO:0000256" key="7">
    <source>
        <dbReference type="ARBA" id="ARBA00023136"/>
    </source>
</evidence>
<dbReference type="PANTHER" id="PTHR12137:SF54">
    <property type="entry name" value="CARBOHYDRATE SULFOTRANSFERASE"/>
    <property type="match status" value="1"/>
</dbReference>
<dbReference type="InterPro" id="IPR005331">
    <property type="entry name" value="Sulfotransferase"/>
</dbReference>
<dbReference type="EMBL" id="CP111027">
    <property type="protein sequence ID" value="WAR30157.1"/>
    <property type="molecule type" value="Genomic_DNA"/>
</dbReference>
<keyword evidence="9" id="KW-0735">Signal-anchor</keyword>
<keyword evidence="8 9" id="KW-0325">Glycoprotein</keyword>
<evidence type="ECO:0000256" key="6">
    <source>
        <dbReference type="ARBA" id="ARBA00023034"/>
    </source>
</evidence>
<keyword evidence="11" id="KW-1185">Reference proteome</keyword>
<keyword evidence="5" id="KW-1133">Transmembrane helix</keyword>
<gene>
    <name evidence="10" type="ORF">MAR_003725</name>
</gene>
<proteinExistence type="inferred from homology"/>
<keyword evidence="3 9" id="KW-0808">Transferase</keyword>
<evidence type="ECO:0000313" key="11">
    <source>
        <dbReference type="Proteomes" id="UP001164746"/>
    </source>
</evidence>
<evidence type="ECO:0000256" key="2">
    <source>
        <dbReference type="ARBA" id="ARBA00006339"/>
    </source>
</evidence>
<evidence type="ECO:0000256" key="8">
    <source>
        <dbReference type="ARBA" id="ARBA00023180"/>
    </source>
</evidence>
<dbReference type="InterPro" id="IPR018011">
    <property type="entry name" value="Carb_sulfotrans_8-10"/>
</dbReference>
<reference evidence="10" key="1">
    <citation type="submission" date="2022-11" db="EMBL/GenBank/DDBJ databases">
        <title>Centuries of genome instability and evolution in soft-shell clam transmissible cancer (bioRxiv).</title>
        <authorList>
            <person name="Hart S.F.M."/>
            <person name="Yonemitsu M.A."/>
            <person name="Giersch R.M."/>
            <person name="Beal B.F."/>
            <person name="Arriagada G."/>
            <person name="Davis B.W."/>
            <person name="Ostrander E.A."/>
            <person name="Goff S.P."/>
            <person name="Metzger M.J."/>
        </authorList>
    </citation>
    <scope>NUCLEOTIDE SEQUENCE</scope>
    <source>
        <strain evidence="10">MELC-2E11</strain>
        <tissue evidence="10">Siphon/mantle</tissue>
    </source>
</reference>
<evidence type="ECO:0000256" key="9">
    <source>
        <dbReference type="RuleBase" id="RU364020"/>
    </source>
</evidence>
<evidence type="ECO:0000256" key="1">
    <source>
        <dbReference type="ARBA" id="ARBA00004323"/>
    </source>
</evidence>
<dbReference type="Pfam" id="PF03567">
    <property type="entry name" value="Sulfotransfer_2"/>
    <property type="match status" value="1"/>
</dbReference>
<comment type="similarity">
    <text evidence="2 9">Belongs to the sulfotransferase 2 family.</text>
</comment>
<dbReference type="EC" id="2.8.2.-" evidence="9"/>
<comment type="subcellular location">
    <subcellularLocation>
        <location evidence="1 9">Golgi apparatus membrane</location>
        <topology evidence="1 9">Single-pass type II membrane protein</topology>
    </subcellularLocation>
</comment>
<protein>
    <recommendedName>
        <fullName evidence="9">Carbohydrate sulfotransferase</fullName>
        <ecNumber evidence="9">2.8.2.-</ecNumber>
    </recommendedName>
</protein>
<evidence type="ECO:0000256" key="3">
    <source>
        <dbReference type="ARBA" id="ARBA00022679"/>
    </source>
</evidence>
<keyword evidence="7" id="KW-0472">Membrane</keyword>
<keyword evidence="6 9" id="KW-0333">Golgi apparatus</keyword>
<accession>A0ABY7G6V2</accession>
<sequence length="421" mass="48614">MSKYLRKSNIIVWLAFSVTGIIIFIHKSHNAETLKAEAFVQVGNTRAVAKTSQTRKRFHDLNSTIKSTCQRSELFENYTTSKCGSPDNILHVETKGLAYCFIQKISSTFWKRILQIAGNGIVSNVTNPNYISPLQAQKQRGYKRLTGRSWKEVGNLFRNITTFMFVRNPYHRLFSAWFDKLYSPNVHFWKTIGQKAGQTGNEDSCAKSVSFPELVEYVTENILSKQCLDGHFSTYHQHCRPCDIEYTYVGKYEHLKEDTQFIIDAVNLTAEVEFGDFANDATMDAIIAASSWVYQERKRIESCGVSFSCALFRTWHWLAGRGVISKQVQFPYSVGNNTASNHSTKEEFIARLKEASQERKLNEKEHNRNEAFAQAMSTLTKDHINRIKQAYELDFEIFGYELTPPEFQKHRNTLFDYFPYC</sequence>